<sequence>MIGMDILQPVVALAAWTMVMWVWMYATRIPAMSKAGIDGTKLVGSTGASLREKLPDQVNWKADNYNHLHEAPTVFYTIAIVLAIIGQGDGMNALLAWIYVALRVVHSLVQATANVVLVRFVLFALSSLVLMALIFHASISVFDIHM</sequence>
<keyword evidence="3 5" id="KW-1133">Transmembrane helix</keyword>
<dbReference type="Gene3D" id="1.20.120.550">
    <property type="entry name" value="Membrane associated eicosanoid/glutathione metabolism-like domain"/>
    <property type="match status" value="1"/>
</dbReference>
<reference evidence="6 7" key="1">
    <citation type="submission" date="2024-01" db="EMBL/GenBank/DDBJ databases">
        <title>The genome sequence of Erythrobacteraceae sp. strain 1XM1-14.</title>
        <authorList>
            <person name="Liu Y."/>
        </authorList>
    </citation>
    <scope>NUCLEOTIDE SEQUENCE [LARGE SCALE GENOMIC DNA]</scope>
    <source>
        <strain evidence="6 7">1XM1-14</strain>
    </source>
</reference>
<dbReference type="EMBL" id="JAZDQV010000011">
    <property type="protein sequence ID" value="MEE1878174.1"/>
    <property type="molecule type" value="Genomic_DNA"/>
</dbReference>
<dbReference type="InterPro" id="IPR001129">
    <property type="entry name" value="Membr-assoc_MAPEG"/>
</dbReference>
<organism evidence="6 7">
    <name type="scientific">Altererythrobacter litoralis</name>
    <dbReference type="NCBI Taxonomy" id="3113904"/>
    <lineage>
        <taxon>Bacteria</taxon>
        <taxon>Pseudomonadati</taxon>
        <taxon>Pseudomonadota</taxon>
        <taxon>Alphaproteobacteria</taxon>
        <taxon>Sphingomonadales</taxon>
        <taxon>Erythrobacteraceae</taxon>
        <taxon>Altererythrobacter</taxon>
    </lineage>
</organism>
<comment type="caution">
    <text evidence="6">The sequence shown here is derived from an EMBL/GenBank/DDBJ whole genome shotgun (WGS) entry which is preliminary data.</text>
</comment>
<protein>
    <submittedName>
        <fullName evidence="6">MAPEG family protein</fullName>
    </submittedName>
</protein>
<dbReference type="RefSeq" id="WP_354145281.1">
    <property type="nucleotide sequence ID" value="NZ_JAZDQV010000011.1"/>
</dbReference>
<keyword evidence="4 5" id="KW-0472">Membrane</keyword>
<comment type="subcellular location">
    <subcellularLocation>
        <location evidence="1">Membrane</location>
    </subcellularLocation>
</comment>
<evidence type="ECO:0000256" key="4">
    <source>
        <dbReference type="ARBA" id="ARBA00023136"/>
    </source>
</evidence>
<dbReference type="InterPro" id="IPR023352">
    <property type="entry name" value="MAPEG-like_dom_sf"/>
</dbReference>
<keyword evidence="2 5" id="KW-0812">Transmembrane</keyword>
<evidence type="ECO:0000313" key="7">
    <source>
        <dbReference type="Proteomes" id="UP001343492"/>
    </source>
</evidence>
<proteinExistence type="predicted"/>
<feature type="transmembrane region" description="Helical" evidence="5">
    <location>
        <begin position="6"/>
        <end position="26"/>
    </location>
</feature>
<evidence type="ECO:0000256" key="1">
    <source>
        <dbReference type="ARBA" id="ARBA00004370"/>
    </source>
</evidence>
<dbReference type="Pfam" id="PF01124">
    <property type="entry name" value="MAPEG"/>
    <property type="match status" value="1"/>
</dbReference>
<name>A0ABU7GGN9_9SPHN</name>
<accession>A0ABU7GGN9</accession>
<keyword evidence="7" id="KW-1185">Reference proteome</keyword>
<dbReference type="Proteomes" id="UP001343492">
    <property type="component" value="Unassembled WGS sequence"/>
</dbReference>
<evidence type="ECO:0000256" key="5">
    <source>
        <dbReference type="SAM" id="Phobius"/>
    </source>
</evidence>
<feature type="transmembrane region" description="Helical" evidence="5">
    <location>
        <begin position="74"/>
        <end position="100"/>
    </location>
</feature>
<feature type="transmembrane region" description="Helical" evidence="5">
    <location>
        <begin position="120"/>
        <end position="142"/>
    </location>
</feature>
<evidence type="ECO:0000256" key="3">
    <source>
        <dbReference type="ARBA" id="ARBA00022989"/>
    </source>
</evidence>
<evidence type="ECO:0000313" key="6">
    <source>
        <dbReference type="EMBL" id="MEE1878174.1"/>
    </source>
</evidence>
<gene>
    <name evidence="6" type="ORF">VRS74_10820</name>
</gene>
<dbReference type="SUPFAM" id="SSF161084">
    <property type="entry name" value="MAPEG domain-like"/>
    <property type="match status" value="1"/>
</dbReference>
<evidence type="ECO:0000256" key="2">
    <source>
        <dbReference type="ARBA" id="ARBA00022692"/>
    </source>
</evidence>